<reference evidence="16 17" key="1">
    <citation type="journal article" date="2018" name="Syst. Appl. Microbiol.">
        <title>Agrobacterium rosae sp. nov., isolated from galls on different agricultural crops.</title>
        <authorList>
            <person name="Kuzmanovic N."/>
            <person name="Pulawska J."/>
            <person name="Smalla K."/>
            <person name="Nesme X."/>
        </authorList>
    </citation>
    <scope>NUCLEOTIDE SEQUENCE [LARGE SCALE GENOMIC DNA]</scope>
    <source>
        <strain evidence="16 17">NCPPB 1650</strain>
    </source>
</reference>
<dbReference type="GO" id="GO:0015344">
    <property type="term" value="F:siderophore uptake transmembrane transporter activity"/>
    <property type="evidence" value="ECO:0007669"/>
    <property type="project" value="TreeGrafter"/>
</dbReference>
<evidence type="ECO:0000313" key="17">
    <source>
        <dbReference type="Proteomes" id="UP000237447"/>
    </source>
</evidence>
<comment type="subcellular location">
    <subcellularLocation>
        <location evidence="1 14">Cell outer membrane</location>
        <topology evidence="1 14">Multi-pass membrane protein</topology>
    </subcellularLocation>
</comment>
<evidence type="ECO:0000256" key="10">
    <source>
        <dbReference type="ARBA" id="ARBA00023077"/>
    </source>
</evidence>
<dbReference type="SUPFAM" id="SSF56935">
    <property type="entry name" value="Porins"/>
    <property type="match status" value="1"/>
</dbReference>
<dbReference type="PANTHER" id="PTHR32552:SF74">
    <property type="entry name" value="HYDROXAMATE SIDEROPHORE RECEPTOR FHUE"/>
    <property type="match status" value="1"/>
</dbReference>
<evidence type="ECO:0000256" key="8">
    <source>
        <dbReference type="ARBA" id="ARBA00023004"/>
    </source>
</evidence>
<proteinExistence type="inferred from homology"/>
<gene>
    <name evidence="16" type="ORF">CPJ18_23380</name>
</gene>
<dbReference type="GO" id="GO:0009279">
    <property type="term" value="C:cell outer membrane"/>
    <property type="evidence" value="ECO:0007669"/>
    <property type="project" value="UniProtKB-SubCell"/>
</dbReference>
<dbReference type="RefSeq" id="WP_103660209.1">
    <property type="nucleotide sequence ID" value="NZ_CP192766.1"/>
</dbReference>
<dbReference type="InterPro" id="IPR036942">
    <property type="entry name" value="Beta-barrel_TonB_sf"/>
</dbReference>
<evidence type="ECO:0000313" key="16">
    <source>
        <dbReference type="EMBL" id="POO48915.1"/>
    </source>
</evidence>
<evidence type="ECO:0000256" key="12">
    <source>
        <dbReference type="ARBA" id="ARBA00023170"/>
    </source>
</evidence>
<keyword evidence="11 14" id="KW-0472">Membrane</keyword>
<dbReference type="AlphaFoldDB" id="A0AAE5VMB7"/>
<dbReference type="InterPro" id="IPR011662">
    <property type="entry name" value="Secretin/TonB_short_N"/>
</dbReference>
<dbReference type="Pfam" id="PF07715">
    <property type="entry name" value="Plug"/>
    <property type="match status" value="1"/>
</dbReference>
<comment type="caution">
    <text evidence="16">The sequence shown here is derived from an EMBL/GenBank/DDBJ whole genome shotgun (WGS) entry which is preliminary data.</text>
</comment>
<evidence type="ECO:0000256" key="9">
    <source>
        <dbReference type="ARBA" id="ARBA00023065"/>
    </source>
</evidence>
<comment type="similarity">
    <text evidence="2 14 15">Belongs to the TonB-dependent receptor family.</text>
</comment>
<dbReference type="GeneID" id="86882247"/>
<dbReference type="GO" id="GO:0038023">
    <property type="term" value="F:signaling receptor activity"/>
    <property type="evidence" value="ECO:0007669"/>
    <property type="project" value="InterPro"/>
</dbReference>
<keyword evidence="7" id="KW-0732">Signal</keyword>
<dbReference type="PANTHER" id="PTHR32552">
    <property type="entry name" value="FERRICHROME IRON RECEPTOR-RELATED"/>
    <property type="match status" value="1"/>
</dbReference>
<keyword evidence="10 15" id="KW-0798">TonB box</keyword>
<dbReference type="Gene3D" id="2.40.170.20">
    <property type="entry name" value="TonB-dependent receptor, beta-barrel domain"/>
    <property type="match status" value="1"/>
</dbReference>
<dbReference type="GO" id="GO:0015891">
    <property type="term" value="P:siderophore transport"/>
    <property type="evidence" value="ECO:0007669"/>
    <property type="project" value="InterPro"/>
</dbReference>
<protein>
    <submittedName>
        <fullName evidence="16">TonB-dependent siderophore receptor</fullName>
    </submittedName>
</protein>
<dbReference type="SMART" id="SM00965">
    <property type="entry name" value="STN"/>
    <property type="match status" value="1"/>
</dbReference>
<dbReference type="Pfam" id="PF00593">
    <property type="entry name" value="TonB_dep_Rec_b-barrel"/>
    <property type="match status" value="1"/>
</dbReference>
<keyword evidence="9" id="KW-0406">Ion transport</keyword>
<dbReference type="Gene3D" id="3.55.50.30">
    <property type="match status" value="1"/>
</dbReference>
<evidence type="ECO:0000256" key="6">
    <source>
        <dbReference type="ARBA" id="ARBA00022692"/>
    </source>
</evidence>
<evidence type="ECO:0000256" key="2">
    <source>
        <dbReference type="ARBA" id="ARBA00009810"/>
    </source>
</evidence>
<dbReference type="InterPro" id="IPR010105">
    <property type="entry name" value="TonB_sidphr_rcpt"/>
</dbReference>
<keyword evidence="12 16" id="KW-0675">Receptor</keyword>
<keyword evidence="6 14" id="KW-0812">Transmembrane</keyword>
<evidence type="ECO:0000256" key="4">
    <source>
        <dbReference type="ARBA" id="ARBA00022452"/>
    </source>
</evidence>
<name>A0AAE5VMB7_9HYPH</name>
<evidence type="ECO:0000256" key="13">
    <source>
        <dbReference type="ARBA" id="ARBA00023237"/>
    </source>
</evidence>
<keyword evidence="3 14" id="KW-0813">Transport</keyword>
<organism evidence="16 17">
    <name type="scientific">Agrobacterium rosae</name>
    <dbReference type="NCBI Taxonomy" id="1972867"/>
    <lineage>
        <taxon>Bacteria</taxon>
        <taxon>Pseudomonadati</taxon>
        <taxon>Pseudomonadota</taxon>
        <taxon>Alphaproteobacteria</taxon>
        <taxon>Hyphomicrobiales</taxon>
        <taxon>Rhizobiaceae</taxon>
        <taxon>Rhizobium/Agrobacterium group</taxon>
        <taxon>Agrobacterium</taxon>
    </lineage>
</organism>
<dbReference type="InterPro" id="IPR039426">
    <property type="entry name" value="TonB-dep_rcpt-like"/>
</dbReference>
<evidence type="ECO:0000256" key="1">
    <source>
        <dbReference type="ARBA" id="ARBA00004571"/>
    </source>
</evidence>
<evidence type="ECO:0000256" key="14">
    <source>
        <dbReference type="PROSITE-ProRule" id="PRU01360"/>
    </source>
</evidence>
<evidence type="ECO:0000256" key="3">
    <source>
        <dbReference type="ARBA" id="ARBA00022448"/>
    </source>
</evidence>
<keyword evidence="5" id="KW-0410">Iron transport</keyword>
<dbReference type="Gene3D" id="2.170.130.10">
    <property type="entry name" value="TonB-dependent receptor, plug domain"/>
    <property type="match status" value="1"/>
</dbReference>
<accession>A0AAE5VMB7</accession>
<evidence type="ECO:0000256" key="5">
    <source>
        <dbReference type="ARBA" id="ARBA00022496"/>
    </source>
</evidence>
<dbReference type="FunFam" id="2.170.130.10:FF:000010">
    <property type="entry name" value="Ferripyoverdine receptor"/>
    <property type="match status" value="1"/>
</dbReference>
<dbReference type="InterPro" id="IPR000531">
    <property type="entry name" value="Beta-barrel_TonB"/>
</dbReference>
<evidence type="ECO:0000256" key="15">
    <source>
        <dbReference type="RuleBase" id="RU003357"/>
    </source>
</evidence>
<sequence length="833" mass="90447">MTGNASKGGLLTKLGKARKGRCASHLVSALISSTVLATLGAGSATVSYAQQTDQLVNFNIQAQPLAAALSAFMRTSDWDVSFTSEAVSGKRSTVVTGKLPPELALRTLLAGTGITMRLAGSKTAALVASSREQNETTATGATILEPIVVSGRGTSTEGTGSYTASQTSTATGLPLSLRETPQSVTIITRQKMEDQNLTTIAEVLNQTPGITVHQMDSERTNVYARGFSNPTWLIDGVPTWYRIQYGSGPSVSDMVLYDRVEVLRGATGLMAGAGDPSTTINLVRKLPTDTFQGYVSGSAGSWATYRSELDVSGPLNKEGSVRGRFVSSLQDGNSYLDRYGLREGTVYGVLEADIAESTTLTVGTDYQRRKSHDTQFGGFPLFHTDGSLVDYDNSFNPGGGNLPYNQDFRTHFARIDHEFDNGWKLHSEYSYYRAKRWGALASASWGVINDDGTGAQMLGGFPDTTTTQHAINAYVEGPIEFLGRQHDLRFGVTSTFGQDDHQAFGSSFDYSPLPGSIFDWSGDFDLTPYQGDLSFRSLTKINQTGIYGSGKFSLTDDLSLIAGSRVVFYDYKFDTEDFNSGVTTSQRSKRNGEWIPYAGLVYDLDDNWSVYGSYTSIFKQQSYRDKNNAIIDPTTGSNFEAGLKGAFYDDQLNVSLAGFYVKQDNLATRDRSVSLILPDGSNPYRTIDGAVTKGIELEVSGEVLPGWQLGGGFTHSRTEDADGQRISTVIPQNMIRLATTYHVPNTGLTVGGNLSWQSKIFNTWSWPASGTAVQDSYAVVGLMAKYDFDKGVTASLNVNNVFNEKYYSSFDETYATGNFGAPRNVTFTLKKTF</sequence>
<dbReference type="InterPro" id="IPR012910">
    <property type="entry name" value="Plug_dom"/>
</dbReference>
<dbReference type="Proteomes" id="UP000237447">
    <property type="component" value="Unassembled WGS sequence"/>
</dbReference>
<keyword evidence="8" id="KW-0408">Iron</keyword>
<dbReference type="Pfam" id="PF07660">
    <property type="entry name" value="STN"/>
    <property type="match status" value="1"/>
</dbReference>
<keyword evidence="4 14" id="KW-1134">Transmembrane beta strand</keyword>
<dbReference type="CDD" id="cd01347">
    <property type="entry name" value="ligand_gated_channel"/>
    <property type="match status" value="1"/>
</dbReference>
<evidence type="ECO:0000256" key="11">
    <source>
        <dbReference type="ARBA" id="ARBA00023136"/>
    </source>
</evidence>
<dbReference type="NCBIfam" id="TIGR01783">
    <property type="entry name" value="TonB-siderophor"/>
    <property type="match status" value="1"/>
</dbReference>
<dbReference type="EMBL" id="NXEJ01000012">
    <property type="protein sequence ID" value="POO48915.1"/>
    <property type="molecule type" value="Genomic_DNA"/>
</dbReference>
<evidence type="ECO:0000256" key="7">
    <source>
        <dbReference type="ARBA" id="ARBA00022729"/>
    </source>
</evidence>
<dbReference type="PROSITE" id="PS52016">
    <property type="entry name" value="TONB_DEPENDENT_REC_3"/>
    <property type="match status" value="1"/>
</dbReference>
<dbReference type="InterPro" id="IPR037066">
    <property type="entry name" value="Plug_dom_sf"/>
</dbReference>
<keyword evidence="13 14" id="KW-0998">Cell outer membrane</keyword>